<evidence type="ECO:0000256" key="6">
    <source>
        <dbReference type="ARBA" id="ARBA00022747"/>
    </source>
</evidence>
<evidence type="ECO:0000256" key="7">
    <source>
        <dbReference type="ARBA" id="ARBA00022759"/>
    </source>
</evidence>
<dbReference type="InterPro" id="IPR014001">
    <property type="entry name" value="Helicase_ATP-bd"/>
</dbReference>
<comment type="caution">
    <text evidence="13">The sequence shown here is derived from an EMBL/GenBank/DDBJ whole genome shotgun (WGS) entry which is preliminary data.</text>
</comment>
<comment type="catalytic activity">
    <reaction evidence="1 11">
        <text>Endonucleolytic cleavage of DNA to give random double-stranded fragments with terminal 5'-phosphates, ATP is simultaneously hydrolyzed.</text>
        <dbReference type="EC" id="3.1.21.3"/>
    </reaction>
</comment>
<keyword evidence="14" id="KW-1185">Reference proteome</keyword>
<keyword evidence="4" id="KW-0540">Nuclease</keyword>
<evidence type="ECO:0000313" key="13">
    <source>
        <dbReference type="EMBL" id="MBP1466239.1"/>
    </source>
</evidence>
<dbReference type="EC" id="3.1.21.3" evidence="11"/>
<evidence type="ECO:0000259" key="12">
    <source>
        <dbReference type="PROSITE" id="PS51192"/>
    </source>
</evidence>
<dbReference type="Pfam" id="PF22679">
    <property type="entry name" value="T1R_D3-like"/>
    <property type="match status" value="1"/>
</dbReference>
<dbReference type="RefSeq" id="WP_135478241.1">
    <property type="nucleotide sequence ID" value="NZ_SIJK02000017.1"/>
</dbReference>
<dbReference type="Proteomes" id="UP001193081">
    <property type="component" value="Unassembled WGS sequence"/>
</dbReference>
<dbReference type="CDD" id="cd18030">
    <property type="entry name" value="DEXHc_RE_I_HsdR"/>
    <property type="match status" value="1"/>
</dbReference>
<keyword evidence="10 11" id="KW-0238">DNA-binding</keyword>
<dbReference type="GO" id="GO:0004519">
    <property type="term" value="F:endonuclease activity"/>
    <property type="evidence" value="ECO:0007669"/>
    <property type="project" value="UniProtKB-KW"/>
</dbReference>
<evidence type="ECO:0000256" key="10">
    <source>
        <dbReference type="ARBA" id="ARBA00023125"/>
    </source>
</evidence>
<dbReference type="CDD" id="cd22332">
    <property type="entry name" value="HsdR_N"/>
    <property type="match status" value="1"/>
</dbReference>
<reference evidence="13 14" key="1">
    <citation type="submission" date="2021-03" db="EMBL/GenBank/DDBJ databases">
        <authorList>
            <person name="Grouzdev D.S."/>
        </authorList>
    </citation>
    <scope>NUCLEOTIDE SEQUENCE [LARGE SCALE GENOMIC DNA]</scope>
    <source>
        <strain evidence="13 14">M50-1</strain>
    </source>
</reference>
<keyword evidence="6 11" id="KW-0680">Restriction system</keyword>
<dbReference type="InterPro" id="IPR027417">
    <property type="entry name" value="P-loop_NTPase"/>
</dbReference>
<evidence type="ECO:0000256" key="11">
    <source>
        <dbReference type="RuleBase" id="RU364115"/>
    </source>
</evidence>
<dbReference type="PANTHER" id="PTHR30195:SF15">
    <property type="entry name" value="TYPE I RESTRICTION ENZYME HINDI ENDONUCLEASE SUBUNIT"/>
    <property type="match status" value="1"/>
</dbReference>
<dbReference type="InterPro" id="IPR021810">
    <property type="entry name" value="T1RH-like_C"/>
</dbReference>
<dbReference type="InterPro" id="IPR004473">
    <property type="entry name" value="Restrct_endonuc_typeI_HsdR"/>
</dbReference>
<dbReference type="PROSITE" id="PS51192">
    <property type="entry name" value="HELICASE_ATP_BIND_1"/>
    <property type="match status" value="1"/>
</dbReference>
<sequence length="1067" mass="121094">MPHHNLDSEDALERETMALFQALGWKTTFALHEWDTGASTLGRETMADVILAGRLRPALERLNPDLPDEALTLAIDELFRDRSALSAAAANREIYRLLKDGVLVTLQSDEGEERIERVRGIDWQQADQNDFLLVSQFWVSGEYGKKRADLVGFVNGLPLVLLELKAHHKHVQAAYDNNLRDYKTTIPQLFWPNALIILSNGVESRVGSMTAEWNHFSEWKRINSEGEKGVVSLDTTVRATCAPERLLDLVENFTLFEETRGGLVKLIARNHQYLGVNNAIAAVRDLGANQGRLGVFWHTQGSGKSYSMVFFAQKILRALPGNWTFLVVTDRLDLDEQIYKNFARVGAVTEPEESVRAGDGVHLRQLLREDHRYLFTLIQKFRTEGGEPYPQLSERSDIIVMTDEAHRSQYDIFAQNMRQALPRAAFIGFTGTPLIVGEEKTREVFGDYVSIYNFRQSVEDRATVPLYYENRIPEVQIVNEHLNEDMGDLLDAAMLDEAQEQRLEQEFRHEYQVITRDERLETVARDIVAHFMGRGYRGKAMVVAIDKLTAVRMYDKVYKYWQSSIADLQSRLSEAISDESDELEKAIAFMQTTDMAVVISPSQNEIDIFAKRGMEIASHRKRIVNEDLDTKFKDPNDSFRIVFVCAMWMTGFDVPSCSTIYLDKPMRNHTLMQTIARANRVFKDKQNGLIVDYIGVFRSLQQALVIYGSGSGGGIAPGDMPVRDKAAQRAELRQVLDEATAFCAARGVDLNIIAAADNAFQRIALVSDAVEAIIVNDDQKQQFLNHANTVDRLFRAILPDQSAAEFQPTHAALTVIAHRIRALAAPADIENVMDQVGELLDDSVLPKVQYTIRDQPYRRLGEDVAQADSAQPIDLSAIDFGALRQKFETGRKRTEAEQLRSTISRKLTRMVRLNKTRMNYLEQFQRLVNEYNAGAANVEGFFAELVTFAANLNAEEQRAIAEQLEEEELALFDLLTRPEVTPTKAEADQIKQVARDLLTTLKREKLVLDWRKKQQARAAVRVTIEDMLDQLPDLYSKELYEQKCQVVYQHVYESYLGQGKSIYSRAA</sequence>
<comment type="similarity">
    <text evidence="2 11">Belongs to the HsdR family.</text>
</comment>
<proteinExistence type="inferred from homology"/>
<evidence type="ECO:0000256" key="4">
    <source>
        <dbReference type="ARBA" id="ARBA00022722"/>
    </source>
</evidence>
<name>A0ABS4DA01_9CHLR</name>
<evidence type="ECO:0000256" key="8">
    <source>
        <dbReference type="ARBA" id="ARBA00022801"/>
    </source>
</evidence>
<dbReference type="InterPro" id="IPR055180">
    <property type="entry name" value="HsdR_RecA-like_helicase_dom_2"/>
</dbReference>
<comment type="subunit">
    <text evidence="3 11">The type I restriction/modification system is composed of three polypeptides R, M and S.</text>
</comment>
<dbReference type="Gene3D" id="3.40.50.300">
    <property type="entry name" value="P-loop containing nucleotide triphosphate hydrolases"/>
    <property type="match status" value="2"/>
</dbReference>
<feature type="domain" description="Helicase ATP-binding" evidence="12">
    <location>
        <begin position="285"/>
        <end position="451"/>
    </location>
</feature>
<protein>
    <recommendedName>
        <fullName evidence="11">Type I restriction enzyme endonuclease subunit</fullName>
        <shortName evidence="11">R protein</shortName>
        <ecNumber evidence="11">3.1.21.3</ecNumber>
    </recommendedName>
</protein>
<dbReference type="Pfam" id="PF18766">
    <property type="entry name" value="SWI2_SNF2"/>
    <property type="match status" value="1"/>
</dbReference>
<dbReference type="SUPFAM" id="SSF52540">
    <property type="entry name" value="P-loop containing nucleoside triphosphate hydrolases"/>
    <property type="match status" value="2"/>
</dbReference>
<keyword evidence="9 11" id="KW-0067">ATP-binding</keyword>
<comment type="function">
    <text evidence="11">Subunit R is required for both nuclease and ATPase activities, but not for modification.</text>
</comment>
<dbReference type="Pfam" id="PF04313">
    <property type="entry name" value="HSDR_N"/>
    <property type="match status" value="1"/>
</dbReference>
<dbReference type="EMBL" id="SIJK02000017">
    <property type="protein sequence ID" value="MBP1466239.1"/>
    <property type="molecule type" value="Genomic_DNA"/>
</dbReference>
<dbReference type="InterPro" id="IPR007409">
    <property type="entry name" value="Restrct_endonuc_type1_HsdR_N"/>
</dbReference>
<dbReference type="PANTHER" id="PTHR30195">
    <property type="entry name" value="TYPE I SITE-SPECIFIC DEOXYRIBONUCLEASE PROTEIN SUBUNIT M AND R"/>
    <property type="match status" value="1"/>
</dbReference>
<gene>
    <name evidence="13" type="ORF">EYB53_011030</name>
</gene>
<evidence type="ECO:0000256" key="9">
    <source>
        <dbReference type="ARBA" id="ARBA00022840"/>
    </source>
</evidence>
<dbReference type="SMART" id="SM00487">
    <property type="entry name" value="DEXDc"/>
    <property type="match status" value="1"/>
</dbReference>
<dbReference type="InterPro" id="IPR040980">
    <property type="entry name" value="SWI2_SNF2"/>
</dbReference>
<dbReference type="CDD" id="cd18800">
    <property type="entry name" value="SF2_C_EcoR124I-like"/>
    <property type="match status" value="1"/>
</dbReference>
<dbReference type="InterPro" id="IPR051268">
    <property type="entry name" value="Type-I_R_enzyme_R_subunit"/>
</dbReference>
<keyword evidence="7 13" id="KW-0255">Endonuclease</keyword>
<dbReference type="Gene3D" id="3.90.1570.50">
    <property type="match status" value="1"/>
</dbReference>
<evidence type="ECO:0000313" key="14">
    <source>
        <dbReference type="Proteomes" id="UP001193081"/>
    </source>
</evidence>
<organism evidence="13 14">
    <name type="scientific">Candidatus Chloroploca mongolica</name>
    <dbReference type="NCBI Taxonomy" id="2528176"/>
    <lineage>
        <taxon>Bacteria</taxon>
        <taxon>Bacillati</taxon>
        <taxon>Chloroflexota</taxon>
        <taxon>Chloroflexia</taxon>
        <taxon>Chloroflexales</taxon>
        <taxon>Chloroflexineae</taxon>
        <taxon>Oscillochloridaceae</taxon>
        <taxon>Candidatus Chloroploca</taxon>
    </lineage>
</organism>
<accession>A0ABS4DA01</accession>
<evidence type="ECO:0000256" key="3">
    <source>
        <dbReference type="ARBA" id="ARBA00011296"/>
    </source>
</evidence>
<keyword evidence="8 11" id="KW-0378">Hydrolase</keyword>
<dbReference type="Pfam" id="PF11867">
    <property type="entry name" value="T1RH-like_C"/>
    <property type="match status" value="1"/>
</dbReference>
<evidence type="ECO:0000256" key="2">
    <source>
        <dbReference type="ARBA" id="ARBA00008598"/>
    </source>
</evidence>
<keyword evidence="5 11" id="KW-0547">Nucleotide-binding</keyword>
<evidence type="ECO:0000256" key="5">
    <source>
        <dbReference type="ARBA" id="ARBA00022741"/>
    </source>
</evidence>
<evidence type="ECO:0000256" key="1">
    <source>
        <dbReference type="ARBA" id="ARBA00000851"/>
    </source>
</evidence>
<dbReference type="NCBIfam" id="TIGR00348">
    <property type="entry name" value="hsdR"/>
    <property type="match status" value="1"/>
</dbReference>